<name>A0A4V3EIS9_9ACTN</name>
<gene>
    <name evidence="1" type="ORF">BDK89_0143</name>
</gene>
<dbReference type="AlphaFoldDB" id="A0A4V3EIS9"/>
<evidence type="ECO:0000313" key="1">
    <source>
        <dbReference type="EMBL" id="TDT14588.1"/>
    </source>
</evidence>
<dbReference type="EMBL" id="SOAU01000001">
    <property type="protein sequence ID" value="TDT14588.1"/>
    <property type="molecule type" value="Genomic_DNA"/>
</dbReference>
<keyword evidence="2" id="KW-1185">Reference proteome</keyword>
<sequence length="313" mass="34049">MTRSTTTRLVVSCSNRKSATTPDGLMARHLDPSIAVAKRCQQWVECLSDSDAMVVPAESLYQGEHWTVSTSIPALAPRGRQVELWVASAGYGLIRSTAPLRSYSAAFSDGADRVAVGGDRSAWWSELANWEGPEPGQPRTLASLAKSHPKDSLLVALSPPYLRACVDDLLAARSTLADPSQMTVVCLGGQAPPGLRDSAPPVDARVQAELGGSRQALNARVARYLVTERADSSLLEATKALEMLVSRQPELRRFDRTPTSDDRVSAFIRRRVDEDSSATKTALLREYRASGFACEQHRFGRLFKEVLANNGPQ</sequence>
<organism evidence="1 2">
    <name type="scientific">Ilumatobacter fluminis</name>
    <dbReference type="NCBI Taxonomy" id="467091"/>
    <lineage>
        <taxon>Bacteria</taxon>
        <taxon>Bacillati</taxon>
        <taxon>Actinomycetota</taxon>
        <taxon>Acidimicrobiia</taxon>
        <taxon>Acidimicrobiales</taxon>
        <taxon>Ilumatobacteraceae</taxon>
        <taxon>Ilumatobacter</taxon>
    </lineage>
</organism>
<dbReference type="Proteomes" id="UP000294558">
    <property type="component" value="Unassembled WGS sequence"/>
</dbReference>
<protein>
    <submittedName>
        <fullName evidence="1">Uncharacterized protein</fullName>
    </submittedName>
</protein>
<comment type="caution">
    <text evidence="1">The sequence shown here is derived from an EMBL/GenBank/DDBJ whole genome shotgun (WGS) entry which is preliminary data.</text>
</comment>
<reference evidence="1 2" key="1">
    <citation type="submission" date="2019-03" db="EMBL/GenBank/DDBJ databases">
        <title>Sequencing the genomes of 1000 actinobacteria strains.</title>
        <authorList>
            <person name="Klenk H.-P."/>
        </authorList>
    </citation>
    <scope>NUCLEOTIDE SEQUENCE [LARGE SCALE GENOMIC DNA]</scope>
    <source>
        <strain evidence="1 2">DSM 18936</strain>
    </source>
</reference>
<evidence type="ECO:0000313" key="2">
    <source>
        <dbReference type="Proteomes" id="UP000294558"/>
    </source>
</evidence>
<accession>A0A4V3EIS9</accession>
<proteinExistence type="predicted"/>